<comment type="function">
    <text evidence="6 9">Catalyzes cyclization of the linear tetrapyrrole, hydroxymethylbilane, to the macrocyclic uroporphyrinogen III.</text>
</comment>
<comment type="pathway">
    <text evidence="1 9">Porphyrin-containing compound metabolism; protoporphyrin-IX biosynthesis; coproporphyrinogen-III from 5-aminolevulinate: step 3/4.</text>
</comment>
<evidence type="ECO:0000313" key="12">
    <source>
        <dbReference type="Proteomes" id="UP001319121"/>
    </source>
</evidence>
<dbReference type="GO" id="GO:0006782">
    <property type="term" value="P:protoporphyrinogen IX biosynthetic process"/>
    <property type="evidence" value="ECO:0007669"/>
    <property type="project" value="UniProtKB-UniRule"/>
</dbReference>
<comment type="similarity">
    <text evidence="2 9">Belongs to the uroporphyrinogen-III synthase family.</text>
</comment>
<evidence type="ECO:0000256" key="7">
    <source>
        <dbReference type="ARBA" id="ARBA00040167"/>
    </source>
</evidence>
<gene>
    <name evidence="11" type="ORF">FGKAn22_02920</name>
</gene>
<dbReference type="RefSeq" id="WP_212786225.1">
    <property type="nucleotide sequence ID" value="NZ_AP019536.1"/>
</dbReference>
<dbReference type="Pfam" id="PF02602">
    <property type="entry name" value="HEM4"/>
    <property type="match status" value="1"/>
</dbReference>
<proteinExistence type="inferred from homology"/>
<evidence type="ECO:0000256" key="6">
    <source>
        <dbReference type="ARBA" id="ARBA00037589"/>
    </source>
</evidence>
<evidence type="ECO:0000256" key="4">
    <source>
        <dbReference type="ARBA" id="ARBA00023239"/>
    </source>
</evidence>
<dbReference type="Gene3D" id="3.40.50.10090">
    <property type="match status" value="2"/>
</dbReference>
<evidence type="ECO:0000256" key="5">
    <source>
        <dbReference type="ARBA" id="ARBA00023244"/>
    </source>
</evidence>
<dbReference type="GO" id="GO:0004852">
    <property type="term" value="F:uroporphyrinogen-III synthase activity"/>
    <property type="evidence" value="ECO:0007669"/>
    <property type="project" value="UniProtKB-UniRule"/>
</dbReference>
<evidence type="ECO:0000313" key="11">
    <source>
        <dbReference type="EMBL" id="BBI98599.1"/>
    </source>
</evidence>
<dbReference type="InterPro" id="IPR003754">
    <property type="entry name" value="4pyrrol_synth_uPrphyn_synth"/>
</dbReference>
<evidence type="ECO:0000256" key="1">
    <source>
        <dbReference type="ARBA" id="ARBA00004772"/>
    </source>
</evidence>
<dbReference type="SUPFAM" id="SSF69618">
    <property type="entry name" value="HemD-like"/>
    <property type="match status" value="1"/>
</dbReference>
<dbReference type="AlphaFoldDB" id="A0AAN1VYU8"/>
<sequence length="257" mass="27297">MADRPLAGLKIAVTRPSDQAVQLAQHIEQSGGVPLLFPLLEIEAAEITPTLSEQLSRLSQSDLAIFISPNAVQYGMAALRAAGVPFPSALKIATVGQGSARALRELGIADIIAPTERFDSEGLLALPDLQDVAGRRVMIFRGNGGRELLGDTLAARGAEVEYVECYRRSKPAQDGAALLAAAPDAITVTSSEALGYLWQMLDEQARSVLRDTPLFVPHARIAELAHQQGWQQVLPTASGDDGLLAGLVAWAETKGSR</sequence>
<dbReference type="InterPro" id="IPR039793">
    <property type="entry name" value="UROS/Hem4"/>
</dbReference>
<dbReference type="PANTHER" id="PTHR38042">
    <property type="entry name" value="UROPORPHYRINOGEN-III SYNTHASE, CHLOROPLASTIC"/>
    <property type="match status" value="1"/>
</dbReference>
<evidence type="ECO:0000256" key="8">
    <source>
        <dbReference type="ARBA" id="ARBA00048617"/>
    </source>
</evidence>
<evidence type="ECO:0000256" key="3">
    <source>
        <dbReference type="ARBA" id="ARBA00013109"/>
    </source>
</evidence>
<dbReference type="GO" id="GO:0006780">
    <property type="term" value="P:uroporphyrinogen III biosynthetic process"/>
    <property type="evidence" value="ECO:0007669"/>
    <property type="project" value="UniProtKB-UniRule"/>
</dbReference>
<dbReference type="KEGG" id="fku:FGKAn22_02920"/>
<protein>
    <recommendedName>
        <fullName evidence="7 9">Uroporphyrinogen-III synthase</fullName>
        <ecNumber evidence="3 9">4.2.1.75</ecNumber>
    </recommendedName>
</protein>
<dbReference type="PANTHER" id="PTHR38042:SF1">
    <property type="entry name" value="UROPORPHYRINOGEN-III SYNTHASE, CHLOROPLASTIC"/>
    <property type="match status" value="1"/>
</dbReference>
<dbReference type="InterPro" id="IPR036108">
    <property type="entry name" value="4pyrrol_syn_uPrphyn_synt_sf"/>
</dbReference>
<comment type="catalytic activity">
    <reaction evidence="8 9">
        <text>hydroxymethylbilane = uroporphyrinogen III + H2O</text>
        <dbReference type="Rhea" id="RHEA:18965"/>
        <dbReference type="ChEBI" id="CHEBI:15377"/>
        <dbReference type="ChEBI" id="CHEBI:57308"/>
        <dbReference type="ChEBI" id="CHEBI:57845"/>
        <dbReference type="EC" id="4.2.1.75"/>
    </reaction>
</comment>
<dbReference type="CDD" id="cd06578">
    <property type="entry name" value="HemD"/>
    <property type="match status" value="1"/>
</dbReference>
<dbReference type="EMBL" id="AP019536">
    <property type="protein sequence ID" value="BBI98599.1"/>
    <property type="molecule type" value="Genomic_DNA"/>
</dbReference>
<organism evidence="11 12">
    <name type="scientific">Ferrigenium kumadai</name>
    <dbReference type="NCBI Taxonomy" id="1682490"/>
    <lineage>
        <taxon>Bacteria</taxon>
        <taxon>Pseudomonadati</taxon>
        <taxon>Pseudomonadota</taxon>
        <taxon>Betaproteobacteria</taxon>
        <taxon>Nitrosomonadales</taxon>
        <taxon>Gallionellaceae</taxon>
        <taxon>Ferrigenium</taxon>
    </lineage>
</organism>
<dbReference type="EC" id="4.2.1.75" evidence="3 9"/>
<reference evidence="11 12" key="1">
    <citation type="submission" date="2019-03" db="EMBL/GenBank/DDBJ databases">
        <title>Complete genome sequence of Ferrigenium kumadai strain An22, a microaerophilic iron-oxidizing bacterium isolated from a paddy field soil.</title>
        <authorList>
            <person name="Watanabe T."/>
            <person name="Asakawa S."/>
        </authorList>
    </citation>
    <scope>NUCLEOTIDE SEQUENCE [LARGE SCALE GENOMIC DNA]</scope>
    <source>
        <strain evidence="11 12">An22</strain>
    </source>
</reference>
<dbReference type="Proteomes" id="UP001319121">
    <property type="component" value="Chromosome"/>
</dbReference>
<feature type="domain" description="Tetrapyrrole biosynthesis uroporphyrinogen III synthase" evidence="10">
    <location>
        <begin position="22"/>
        <end position="244"/>
    </location>
</feature>
<keyword evidence="5 9" id="KW-0627">Porphyrin biosynthesis</keyword>
<evidence type="ECO:0000259" key="10">
    <source>
        <dbReference type="Pfam" id="PF02602"/>
    </source>
</evidence>
<keyword evidence="4 9" id="KW-0456">Lyase</keyword>
<keyword evidence="12" id="KW-1185">Reference proteome</keyword>
<evidence type="ECO:0000256" key="2">
    <source>
        <dbReference type="ARBA" id="ARBA00008133"/>
    </source>
</evidence>
<name>A0AAN1VYU8_9PROT</name>
<evidence type="ECO:0000256" key="9">
    <source>
        <dbReference type="RuleBase" id="RU366031"/>
    </source>
</evidence>
<accession>A0AAN1VYU8</accession>